<protein>
    <submittedName>
        <fullName evidence="5">Response regulator transcription factor</fullName>
    </submittedName>
</protein>
<proteinExistence type="predicted"/>
<evidence type="ECO:0000256" key="1">
    <source>
        <dbReference type="ARBA" id="ARBA00022553"/>
    </source>
</evidence>
<dbReference type="InterPro" id="IPR001789">
    <property type="entry name" value="Sig_transdc_resp-reg_receiver"/>
</dbReference>
<dbReference type="CDD" id="cd17535">
    <property type="entry name" value="REC_NarL-like"/>
    <property type="match status" value="1"/>
</dbReference>
<evidence type="ECO:0000259" key="4">
    <source>
        <dbReference type="PROSITE" id="PS50110"/>
    </source>
</evidence>
<sequence>MKILLADDHELIRKGLIDIISSRNNSWQLAEAASLADVQNHLVLNPETDLVLLDLNLPGSSDLNGLATLQKHFPGIAVVIISSEEAPEVVVSALRKGASGYIPKSTCNEVLIKALELVVSGGVYVPPQVLHDYPISVGRPEVQCLESDDKFSFGELNEVQQQIVRLLAGGMSNKEISVKTGLALQTVKNQVSRILKKTGLDSRTALAARVAKDGKWTHL</sequence>
<comment type="caution">
    <text evidence="5">The sequence shown here is derived from an EMBL/GenBank/DDBJ whole genome shotgun (WGS) entry which is preliminary data.</text>
</comment>
<evidence type="ECO:0000313" key="6">
    <source>
        <dbReference type="Proteomes" id="UP000755551"/>
    </source>
</evidence>
<evidence type="ECO:0000256" key="2">
    <source>
        <dbReference type="PROSITE-ProRule" id="PRU00169"/>
    </source>
</evidence>
<dbReference type="PANTHER" id="PTHR45566:SF1">
    <property type="entry name" value="HTH-TYPE TRANSCRIPTIONAL REGULATOR YHJB-RELATED"/>
    <property type="match status" value="1"/>
</dbReference>
<dbReference type="Pfam" id="PF00072">
    <property type="entry name" value="Response_reg"/>
    <property type="match status" value="1"/>
</dbReference>
<feature type="domain" description="Response regulatory" evidence="4">
    <location>
        <begin position="2"/>
        <end position="119"/>
    </location>
</feature>
<dbReference type="EMBL" id="JAHQZT010000035">
    <property type="protein sequence ID" value="MBV0934761.1"/>
    <property type="molecule type" value="Genomic_DNA"/>
</dbReference>
<dbReference type="Proteomes" id="UP000755551">
    <property type="component" value="Unassembled WGS sequence"/>
</dbReference>
<dbReference type="PANTHER" id="PTHR45566">
    <property type="entry name" value="HTH-TYPE TRANSCRIPTIONAL REGULATOR YHJB-RELATED"/>
    <property type="match status" value="1"/>
</dbReference>
<dbReference type="InterPro" id="IPR058245">
    <property type="entry name" value="NreC/VraR/RcsB-like_REC"/>
</dbReference>
<dbReference type="CDD" id="cd06170">
    <property type="entry name" value="LuxR_C_like"/>
    <property type="match status" value="1"/>
</dbReference>
<dbReference type="RefSeq" id="WP_217336158.1">
    <property type="nucleotide sequence ID" value="NZ_JAHQZT010000035.1"/>
</dbReference>
<dbReference type="Pfam" id="PF00196">
    <property type="entry name" value="GerE"/>
    <property type="match status" value="1"/>
</dbReference>
<feature type="domain" description="HTH luxR-type" evidence="3">
    <location>
        <begin position="149"/>
        <end position="214"/>
    </location>
</feature>
<keyword evidence="6" id="KW-1185">Reference proteome</keyword>
<dbReference type="SMART" id="SM00421">
    <property type="entry name" value="HTH_LUXR"/>
    <property type="match status" value="1"/>
</dbReference>
<organism evidence="5 6">
    <name type="scientific">Marinobacterium weihaiense</name>
    <dbReference type="NCBI Taxonomy" id="2851016"/>
    <lineage>
        <taxon>Bacteria</taxon>
        <taxon>Pseudomonadati</taxon>
        <taxon>Pseudomonadota</taxon>
        <taxon>Gammaproteobacteria</taxon>
        <taxon>Oceanospirillales</taxon>
        <taxon>Oceanospirillaceae</taxon>
        <taxon>Marinobacterium</taxon>
    </lineage>
</organism>
<dbReference type="PROSITE" id="PS50043">
    <property type="entry name" value="HTH_LUXR_2"/>
    <property type="match status" value="1"/>
</dbReference>
<keyword evidence="1 2" id="KW-0597">Phosphoprotein</keyword>
<dbReference type="PROSITE" id="PS00622">
    <property type="entry name" value="HTH_LUXR_1"/>
    <property type="match status" value="1"/>
</dbReference>
<dbReference type="InterPro" id="IPR000792">
    <property type="entry name" value="Tscrpt_reg_LuxR_C"/>
</dbReference>
<evidence type="ECO:0000313" key="5">
    <source>
        <dbReference type="EMBL" id="MBV0934761.1"/>
    </source>
</evidence>
<dbReference type="SMART" id="SM00448">
    <property type="entry name" value="REC"/>
    <property type="match status" value="1"/>
</dbReference>
<name>A0ABS6MEM3_9GAMM</name>
<gene>
    <name evidence="5" type="ORF">KTN04_15590</name>
</gene>
<dbReference type="PROSITE" id="PS50110">
    <property type="entry name" value="RESPONSE_REGULATORY"/>
    <property type="match status" value="1"/>
</dbReference>
<accession>A0ABS6MEM3</accession>
<evidence type="ECO:0000259" key="3">
    <source>
        <dbReference type="PROSITE" id="PS50043"/>
    </source>
</evidence>
<dbReference type="InterPro" id="IPR051015">
    <property type="entry name" value="EvgA-like"/>
</dbReference>
<reference evidence="5 6" key="1">
    <citation type="submission" date="2021-06" db="EMBL/GenBank/DDBJ databases">
        <title>Bacterium isolated from marine sediment.</title>
        <authorList>
            <person name="Zhu K.-L."/>
            <person name="Du Z.-J."/>
            <person name="Liang Q.-Y."/>
        </authorList>
    </citation>
    <scope>NUCLEOTIDE SEQUENCE [LARGE SCALE GENOMIC DNA]</scope>
    <source>
        <strain evidence="5 6">A346</strain>
    </source>
</reference>
<feature type="modified residue" description="4-aspartylphosphate" evidence="2">
    <location>
        <position position="54"/>
    </location>
</feature>